<protein>
    <recommendedName>
        <fullName evidence="4">Large ribosomal subunit protein uL15</fullName>
    </recommendedName>
</protein>
<dbReference type="InterPro" id="IPR036227">
    <property type="entry name" value="Ribosomal_uL15/eL18_sf"/>
</dbReference>
<dbReference type="InterPro" id="IPR001196">
    <property type="entry name" value="Ribosomal_uL15_CS"/>
</dbReference>
<dbReference type="NCBIfam" id="TIGR01071">
    <property type="entry name" value="rplO_bact"/>
    <property type="match status" value="1"/>
</dbReference>
<proteinExistence type="inferred from homology"/>
<evidence type="ECO:0000313" key="8">
    <source>
        <dbReference type="EMBL" id="AVO44687.1"/>
    </source>
</evidence>
<accession>A0A2S0N9K7</accession>
<dbReference type="PANTHER" id="PTHR12934">
    <property type="entry name" value="50S RIBOSOMAL PROTEIN L15"/>
    <property type="match status" value="1"/>
</dbReference>
<keyword evidence="9" id="KW-1185">Reference proteome</keyword>
<evidence type="ECO:0000259" key="7">
    <source>
        <dbReference type="Pfam" id="PF00828"/>
    </source>
</evidence>
<dbReference type="Proteomes" id="UP000237889">
    <property type="component" value="Chromosome"/>
</dbReference>
<dbReference type="Pfam" id="PF00828">
    <property type="entry name" value="Ribosomal_L27A"/>
    <property type="match status" value="1"/>
</dbReference>
<comment type="function">
    <text evidence="4">Binds to the 23S rRNA.</text>
</comment>
<evidence type="ECO:0000256" key="6">
    <source>
        <dbReference type="SAM" id="MobiDB-lite"/>
    </source>
</evidence>
<evidence type="ECO:0000256" key="4">
    <source>
        <dbReference type="HAMAP-Rule" id="MF_01341"/>
    </source>
</evidence>
<keyword evidence="3 4" id="KW-0687">Ribonucleoprotein</keyword>
<evidence type="ECO:0000313" key="9">
    <source>
        <dbReference type="Proteomes" id="UP000237889"/>
    </source>
</evidence>
<dbReference type="RefSeq" id="WP_106748028.1">
    <property type="nucleotide sequence ID" value="NZ_CP027668.1"/>
</dbReference>
<dbReference type="GO" id="GO:0003735">
    <property type="term" value="F:structural constituent of ribosome"/>
    <property type="evidence" value="ECO:0007669"/>
    <property type="project" value="InterPro"/>
</dbReference>
<dbReference type="GO" id="GO:0022625">
    <property type="term" value="C:cytosolic large ribosomal subunit"/>
    <property type="evidence" value="ECO:0007669"/>
    <property type="project" value="TreeGrafter"/>
</dbReference>
<dbReference type="PROSITE" id="PS00475">
    <property type="entry name" value="RIBOSOMAL_L15"/>
    <property type="match status" value="1"/>
</dbReference>
<evidence type="ECO:0000256" key="3">
    <source>
        <dbReference type="ARBA" id="ARBA00023274"/>
    </source>
</evidence>
<evidence type="ECO:0000256" key="5">
    <source>
        <dbReference type="RuleBase" id="RU003888"/>
    </source>
</evidence>
<sequence length="158" mass="16582">MKLTDMKDNDGATHRKMRVGRGIGSGKGKTAGRGVKGQKSRSGVAIKGFEGGQMPLHRRLPKRGFNNIFRLSFVEVTLARIQRAIDSGKLKAGKIDEAALVESGVLRRSRDGIRLVATGELTSKIELTVSGASAGAVAAVEKAGGTVTLLKAKEEAAA</sequence>
<keyword evidence="4" id="KW-0699">rRNA-binding</keyword>
<feature type="region of interest" description="Disordered" evidence="6">
    <location>
        <begin position="1"/>
        <end position="39"/>
    </location>
</feature>
<keyword evidence="4" id="KW-0694">RNA-binding</keyword>
<dbReference type="InterPro" id="IPR005749">
    <property type="entry name" value="Ribosomal_uL15_bac-type"/>
</dbReference>
<dbReference type="Gene3D" id="3.100.10.10">
    <property type="match status" value="1"/>
</dbReference>
<dbReference type="SUPFAM" id="SSF52080">
    <property type="entry name" value="Ribosomal proteins L15p and L18e"/>
    <property type="match status" value="1"/>
</dbReference>
<dbReference type="GO" id="GO:0019843">
    <property type="term" value="F:rRNA binding"/>
    <property type="evidence" value="ECO:0007669"/>
    <property type="project" value="UniProtKB-UniRule"/>
</dbReference>
<dbReference type="InterPro" id="IPR021131">
    <property type="entry name" value="Ribosomal_uL15/eL18"/>
</dbReference>
<reference evidence="8 9" key="1">
    <citation type="submission" date="2018-03" db="EMBL/GenBank/DDBJ databases">
        <title>Genome sequencing of Phreatobacter sp.</title>
        <authorList>
            <person name="Kim S.-J."/>
            <person name="Heo J."/>
            <person name="Kwon S.-W."/>
        </authorList>
    </citation>
    <scope>NUCLEOTIDE SEQUENCE [LARGE SCALE GENOMIC DNA]</scope>
    <source>
        <strain evidence="8 9">S-12</strain>
    </source>
</reference>
<dbReference type="OrthoDB" id="9810293at2"/>
<organism evidence="8 9">
    <name type="scientific">Phreatobacter cathodiphilus</name>
    <dbReference type="NCBI Taxonomy" id="1868589"/>
    <lineage>
        <taxon>Bacteria</taxon>
        <taxon>Pseudomonadati</taxon>
        <taxon>Pseudomonadota</taxon>
        <taxon>Alphaproteobacteria</taxon>
        <taxon>Hyphomicrobiales</taxon>
        <taxon>Phreatobacteraceae</taxon>
        <taxon>Phreatobacter</taxon>
    </lineage>
</organism>
<dbReference type="HAMAP" id="MF_01341">
    <property type="entry name" value="Ribosomal_uL15"/>
    <property type="match status" value="1"/>
</dbReference>
<feature type="compositionally biased region" description="Basic and acidic residues" evidence="6">
    <location>
        <begin position="1"/>
        <end position="13"/>
    </location>
</feature>
<name>A0A2S0N9K7_9HYPH</name>
<dbReference type="KEGG" id="phr:C6569_06225"/>
<keyword evidence="2 4" id="KW-0689">Ribosomal protein</keyword>
<gene>
    <name evidence="4" type="primary">rplO</name>
    <name evidence="8" type="ORF">C6569_06225</name>
</gene>
<dbReference type="PANTHER" id="PTHR12934:SF11">
    <property type="entry name" value="LARGE RIBOSOMAL SUBUNIT PROTEIN UL15M"/>
    <property type="match status" value="1"/>
</dbReference>
<evidence type="ECO:0000256" key="1">
    <source>
        <dbReference type="ARBA" id="ARBA00007320"/>
    </source>
</evidence>
<dbReference type="AlphaFoldDB" id="A0A2S0N9K7"/>
<evidence type="ECO:0000256" key="2">
    <source>
        <dbReference type="ARBA" id="ARBA00022980"/>
    </source>
</evidence>
<dbReference type="EMBL" id="CP027668">
    <property type="protein sequence ID" value="AVO44687.1"/>
    <property type="molecule type" value="Genomic_DNA"/>
</dbReference>
<feature type="compositionally biased region" description="Gly residues" evidence="6">
    <location>
        <begin position="21"/>
        <end position="35"/>
    </location>
</feature>
<comment type="similarity">
    <text evidence="1 4 5">Belongs to the universal ribosomal protein uL15 family.</text>
</comment>
<dbReference type="InterPro" id="IPR030878">
    <property type="entry name" value="Ribosomal_uL15"/>
</dbReference>
<feature type="domain" description="Large ribosomal subunit protein uL15/eL18" evidence="7">
    <location>
        <begin position="75"/>
        <end position="148"/>
    </location>
</feature>
<dbReference type="GO" id="GO:0006412">
    <property type="term" value="P:translation"/>
    <property type="evidence" value="ECO:0007669"/>
    <property type="project" value="UniProtKB-UniRule"/>
</dbReference>
<comment type="subunit">
    <text evidence="4">Part of the 50S ribosomal subunit.</text>
</comment>